<protein>
    <recommendedName>
        <fullName evidence="2">PID domain-containing protein</fullName>
    </recommendedName>
</protein>
<name>A0A7I8VMC0_9ANNE</name>
<feature type="region of interest" description="Disordered" evidence="1">
    <location>
        <begin position="257"/>
        <end position="293"/>
    </location>
</feature>
<evidence type="ECO:0000313" key="4">
    <source>
        <dbReference type="Proteomes" id="UP000549394"/>
    </source>
</evidence>
<dbReference type="Proteomes" id="UP000549394">
    <property type="component" value="Unassembled WGS sequence"/>
</dbReference>
<dbReference type="AlphaFoldDB" id="A0A7I8VMC0"/>
<dbReference type="InterPro" id="IPR006020">
    <property type="entry name" value="PTB/PI_dom"/>
</dbReference>
<dbReference type="InterPro" id="IPR051133">
    <property type="entry name" value="Adapter_Engulfment-Domain"/>
</dbReference>
<dbReference type="InterPro" id="IPR011993">
    <property type="entry name" value="PH-like_dom_sf"/>
</dbReference>
<reference evidence="3 4" key="1">
    <citation type="submission" date="2020-08" db="EMBL/GenBank/DDBJ databases">
        <authorList>
            <person name="Hejnol A."/>
        </authorList>
    </citation>
    <scope>NUCLEOTIDE SEQUENCE [LARGE SCALE GENOMIC DNA]</scope>
</reference>
<evidence type="ECO:0000259" key="2">
    <source>
        <dbReference type="SMART" id="SM00462"/>
    </source>
</evidence>
<evidence type="ECO:0000313" key="3">
    <source>
        <dbReference type="EMBL" id="CAD5116469.1"/>
    </source>
</evidence>
<accession>A0A7I8VMC0</accession>
<dbReference type="Pfam" id="PF14719">
    <property type="entry name" value="PID_2"/>
    <property type="match status" value="1"/>
</dbReference>
<feature type="region of interest" description="Disordered" evidence="1">
    <location>
        <begin position="201"/>
        <end position="229"/>
    </location>
</feature>
<dbReference type="EMBL" id="CAJFCJ010000006">
    <property type="protein sequence ID" value="CAD5116469.1"/>
    <property type="molecule type" value="Genomic_DNA"/>
</dbReference>
<dbReference type="OrthoDB" id="5962185at2759"/>
<feature type="compositionally biased region" description="Low complexity" evidence="1">
    <location>
        <begin position="267"/>
        <end position="284"/>
    </location>
</feature>
<dbReference type="Gene3D" id="2.30.29.30">
    <property type="entry name" value="Pleckstrin-homology domain (PH domain)/Phosphotyrosine-binding domain (PTB)"/>
    <property type="match status" value="1"/>
</dbReference>
<proteinExistence type="predicted"/>
<organism evidence="3 4">
    <name type="scientific">Dimorphilus gyrociliatus</name>
    <dbReference type="NCBI Taxonomy" id="2664684"/>
    <lineage>
        <taxon>Eukaryota</taxon>
        <taxon>Metazoa</taxon>
        <taxon>Spiralia</taxon>
        <taxon>Lophotrochozoa</taxon>
        <taxon>Annelida</taxon>
        <taxon>Polychaeta</taxon>
        <taxon>Polychaeta incertae sedis</taxon>
        <taxon>Dinophilidae</taxon>
        <taxon>Dimorphilus</taxon>
    </lineage>
</organism>
<sequence>MIMSMLIRRLTSRKKKMFIINEKDIEVKGRYLGNVQTSLTKGDGCVDKPADTLWKNYVQNSQTAGLEMTLSVTSSGLKARTKEQGLTEYRSYRISYCIAHPDYPRLFIWVYRHDGKKMKVDLRCHAFLCKTETQAKAVAVGLHAKVQSALKEFKREKTRKQNARKAGTSLARTKFLHTGQNFKPSVEQTMCAPKQNPIIEEEEEEEEEQQQQEQAEQGEIEEIQNEDDEDNILVNPIFELEVGNDLIALQNDEAVRRFMEEGEDSSESGFSEAQTDSSSNNSTDSTKDTHTVS</sequence>
<evidence type="ECO:0000256" key="1">
    <source>
        <dbReference type="SAM" id="MobiDB-lite"/>
    </source>
</evidence>
<dbReference type="PANTHER" id="PTHR11232:SF2">
    <property type="entry name" value="FI05246P"/>
    <property type="match status" value="1"/>
</dbReference>
<dbReference type="SMART" id="SM00462">
    <property type="entry name" value="PTB"/>
    <property type="match status" value="1"/>
</dbReference>
<dbReference type="SUPFAM" id="SSF50729">
    <property type="entry name" value="PH domain-like"/>
    <property type="match status" value="1"/>
</dbReference>
<feature type="domain" description="PID" evidence="2">
    <location>
        <begin position="22"/>
        <end position="159"/>
    </location>
</feature>
<dbReference type="PANTHER" id="PTHR11232">
    <property type="entry name" value="PHOSPHOTYROSINE INTERACTION DOMAIN-CONTAINING FAMILY MEMBER"/>
    <property type="match status" value="1"/>
</dbReference>
<gene>
    <name evidence="3" type="ORF">DGYR_LOCUS5094</name>
</gene>
<keyword evidence="4" id="KW-1185">Reference proteome</keyword>
<comment type="caution">
    <text evidence="3">The sequence shown here is derived from an EMBL/GenBank/DDBJ whole genome shotgun (WGS) entry which is preliminary data.</text>
</comment>